<evidence type="ECO:0000313" key="13">
    <source>
        <dbReference type="EMBL" id="MBB2994883.1"/>
    </source>
</evidence>
<dbReference type="InterPro" id="IPR003594">
    <property type="entry name" value="HATPase_dom"/>
</dbReference>
<dbReference type="InterPro" id="IPR011712">
    <property type="entry name" value="Sig_transdc_His_kin_sub3_dim/P"/>
</dbReference>
<keyword evidence="4" id="KW-0808">Transferase</keyword>
<evidence type="ECO:0000256" key="5">
    <source>
        <dbReference type="ARBA" id="ARBA00022741"/>
    </source>
</evidence>
<dbReference type="Gene3D" id="3.30.565.10">
    <property type="entry name" value="Histidine kinase-like ATPase, C-terminal domain"/>
    <property type="match status" value="1"/>
</dbReference>
<dbReference type="Pfam" id="PF23539">
    <property type="entry name" value="DUF7134"/>
    <property type="match status" value="1"/>
</dbReference>
<keyword evidence="9" id="KW-0812">Transmembrane</keyword>
<protein>
    <recommendedName>
        <fullName evidence="2">histidine kinase</fullName>
        <ecNumber evidence="2">2.7.13.3</ecNumber>
    </recommendedName>
</protein>
<dbReference type="Pfam" id="PF07730">
    <property type="entry name" value="HisKA_3"/>
    <property type="match status" value="1"/>
</dbReference>
<evidence type="ECO:0000259" key="10">
    <source>
        <dbReference type="Pfam" id="PF02518"/>
    </source>
</evidence>
<comment type="caution">
    <text evidence="13">The sequence shown here is derived from an EMBL/GenBank/DDBJ whole genome shotgun (WGS) entry which is preliminary data.</text>
</comment>
<dbReference type="EC" id="2.7.13.3" evidence="2"/>
<feature type="transmembrane region" description="Helical" evidence="9">
    <location>
        <begin position="132"/>
        <end position="152"/>
    </location>
</feature>
<dbReference type="PANTHER" id="PTHR24421">
    <property type="entry name" value="NITRATE/NITRITE SENSOR PROTEIN NARX-RELATED"/>
    <property type="match status" value="1"/>
</dbReference>
<evidence type="ECO:0000256" key="1">
    <source>
        <dbReference type="ARBA" id="ARBA00000085"/>
    </source>
</evidence>
<feature type="domain" description="Signal transduction histidine kinase subgroup 3 dimerisation and phosphoacceptor" evidence="11">
    <location>
        <begin position="218"/>
        <end position="283"/>
    </location>
</feature>
<evidence type="ECO:0000256" key="7">
    <source>
        <dbReference type="ARBA" id="ARBA00022840"/>
    </source>
</evidence>
<evidence type="ECO:0000256" key="9">
    <source>
        <dbReference type="SAM" id="Phobius"/>
    </source>
</evidence>
<sequence length="437" mass="46700">MNKIRTQEASEVPGASFAELSESRIGPYRRFLRRHPLLLDLGVVAGFLLASSFELVAAAERGAWSAVVLIGLLGAALFLRRRFPLSVLVAVFVIDAVATVFDPAYSGNNIGLWIALYTAATKYAARRMFIMTVLISAVQTLVFAVFVFPTLLADSAAELRSITEFGGRNVVFLIAVGLTMLMNIVAVGIGAAIRNNRLHDAELANWAARAQMLAQAGERNRIAREMHDVVAHSLSVMIALSDGAAVVIKRDPERAGQVLRELSSTGRGALADMRRVIGVLRAGDAGLRSPQPAAGSLQDMLEGFRVAGLPLTFTQTGPQLPEDTTFQLTVYRIVQESLTNVLRYSRSATRVGVEIEVDDGTARLRITDNGAQAGTRNETIGSGQGVRGMAERAALFGGSLYAGPGPHGGWIVHAILPFPEHSPGTTPAPPNEGSHEV</sequence>
<keyword evidence="6 13" id="KW-0418">Kinase</keyword>
<dbReference type="EMBL" id="JACHVS010000001">
    <property type="protein sequence ID" value="MBB2994883.1"/>
    <property type="molecule type" value="Genomic_DNA"/>
</dbReference>
<name>A0A839QH08_9MICC</name>
<reference evidence="13 14" key="1">
    <citation type="submission" date="2020-08" db="EMBL/GenBank/DDBJ databases">
        <title>Sequencing the genomes of 1000 actinobacteria strains.</title>
        <authorList>
            <person name="Klenk H.-P."/>
        </authorList>
    </citation>
    <scope>NUCLEOTIDE SEQUENCE [LARGE SCALE GENOMIC DNA]</scope>
    <source>
        <strain evidence="13 14">DSM 22826</strain>
    </source>
</reference>
<keyword evidence="8" id="KW-0902">Two-component regulatory system</keyword>
<dbReference type="RefSeq" id="WP_183510209.1">
    <property type="nucleotide sequence ID" value="NZ_BAABGK010000013.1"/>
</dbReference>
<keyword evidence="3" id="KW-0597">Phosphoprotein</keyword>
<keyword evidence="7" id="KW-0067">ATP-binding</keyword>
<dbReference type="Pfam" id="PF02518">
    <property type="entry name" value="HATPase_c"/>
    <property type="match status" value="1"/>
</dbReference>
<feature type="transmembrane region" description="Helical" evidence="9">
    <location>
        <begin position="86"/>
        <end position="104"/>
    </location>
</feature>
<dbReference type="Proteomes" id="UP000523000">
    <property type="component" value="Unassembled WGS sequence"/>
</dbReference>
<evidence type="ECO:0000259" key="11">
    <source>
        <dbReference type="Pfam" id="PF07730"/>
    </source>
</evidence>
<keyword evidence="9" id="KW-0472">Membrane</keyword>
<dbReference type="InterPro" id="IPR036890">
    <property type="entry name" value="HATPase_C_sf"/>
</dbReference>
<feature type="transmembrane region" description="Helical" evidence="9">
    <location>
        <begin position="172"/>
        <end position="193"/>
    </location>
</feature>
<dbReference type="SUPFAM" id="SSF55874">
    <property type="entry name" value="ATPase domain of HSP90 chaperone/DNA topoisomerase II/histidine kinase"/>
    <property type="match status" value="1"/>
</dbReference>
<accession>A0A839QH08</accession>
<organism evidence="13 14">
    <name type="scientific">Paeniglutamicibacter cryotolerans</name>
    <dbReference type="NCBI Taxonomy" id="670079"/>
    <lineage>
        <taxon>Bacteria</taxon>
        <taxon>Bacillati</taxon>
        <taxon>Actinomycetota</taxon>
        <taxon>Actinomycetes</taxon>
        <taxon>Micrococcales</taxon>
        <taxon>Micrococcaceae</taxon>
        <taxon>Paeniglutamicibacter</taxon>
    </lineage>
</organism>
<dbReference type="GO" id="GO:0005524">
    <property type="term" value="F:ATP binding"/>
    <property type="evidence" value="ECO:0007669"/>
    <property type="project" value="UniProtKB-KW"/>
</dbReference>
<dbReference type="InterPro" id="IPR055558">
    <property type="entry name" value="DUF7134"/>
</dbReference>
<evidence type="ECO:0000256" key="3">
    <source>
        <dbReference type="ARBA" id="ARBA00022553"/>
    </source>
</evidence>
<feature type="transmembrane region" description="Helical" evidence="9">
    <location>
        <begin position="37"/>
        <end position="56"/>
    </location>
</feature>
<keyword evidence="14" id="KW-1185">Reference proteome</keyword>
<dbReference type="InterPro" id="IPR050482">
    <property type="entry name" value="Sensor_HK_TwoCompSys"/>
</dbReference>
<gene>
    <name evidence="13" type="ORF">E9229_001074</name>
</gene>
<evidence type="ECO:0000256" key="2">
    <source>
        <dbReference type="ARBA" id="ARBA00012438"/>
    </source>
</evidence>
<evidence type="ECO:0000256" key="6">
    <source>
        <dbReference type="ARBA" id="ARBA00022777"/>
    </source>
</evidence>
<feature type="transmembrane region" description="Helical" evidence="9">
    <location>
        <begin position="62"/>
        <end position="79"/>
    </location>
</feature>
<evidence type="ECO:0000256" key="8">
    <source>
        <dbReference type="ARBA" id="ARBA00023012"/>
    </source>
</evidence>
<feature type="domain" description="Histidine kinase/HSP90-like ATPase" evidence="10">
    <location>
        <begin position="328"/>
        <end position="419"/>
    </location>
</feature>
<comment type="catalytic activity">
    <reaction evidence="1">
        <text>ATP + protein L-histidine = ADP + protein N-phospho-L-histidine.</text>
        <dbReference type="EC" id="2.7.13.3"/>
    </reaction>
</comment>
<keyword evidence="5" id="KW-0547">Nucleotide-binding</keyword>
<evidence type="ECO:0000313" key="14">
    <source>
        <dbReference type="Proteomes" id="UP000523000"/>
    </source>
</evidence>
<evidence type="ECO:0000256" key="4">
    <source>
        <dbReference type="ARBA" id="ARBA00022679"/>
    </source>
</evidence>
<keyword evidence="9" id="KW-1133">Transmembrane helix</keyword>
<dbReference type="GO" id="GO:0016020">
    <property type="term" value="C:membrane"/>
    <property type="evidence" value="ECO:0007669"/>
    <property type="project" value="InterPro"/>
</dbReference>
<dbReference type="GO" id="GO:0046983">
    <property type="term" value="F:protein dimerization activity"/>
    <property type="evidence" value="ECO:0007669"/>
    <property type="project" value="InterPro"/>
</dbReference>
<dbReference type="AlphaFoldDB" id="A0A839QH08"/>
<dbReference type="Gene3D" id="1.20.5.1930">
    <property type="match status" value="1"/>
</dbReference>
<evidence type="ECO:0000259" key="12">
    <source>
        <dbReference type="Pfam" id="PF23539"/>
    </source>
</evidence>
<dbReference type="CDD" id="cd16917">
    <property type="entry name" value="HATPase_UhpB-NarQ-NarX-like"/>
    <property type="match status" value="1"/>
</dbReference>
<proteinExistence type="predicted"/>
<dbReference type="GO" id="GO:0000155">
    <property type="term" value="F:phosphorelay sensor kinase activity"/>
    <property type="evidence" value="ECO:0007669"/>
    <property type="project" value="InterPro"/>
</dbReference>
<dbReference type="PANTHER" id="PTHR24421:SF10">
    <property type="entry name" value="NITRATE_NITRITE SENSOR PROTEIN NARQ"/>
    <property type="match status" value="1"/>
</dbReference>
<feature type="domain" description="DUF7134" evidence="12">
    <location>
        <begin position="29"/>
        <end position="167"/>
    </location>
</feature>